<dbReference type="InterPro" id="IPR020479">
    <property type="entry name" value="HD_metazoa"/>
</dbReference>
<evidence type="ECO:0000256" key="6">
    <source>
        <dbReference type="RuleBase" id="RU000682"/>
    </source>
</evidence>
<dbReference type="PROSITE" id="PS00027">
    <property type="entry name" value="HOMEOBOX_1"/>
    <property type="match status" value="1"/>
</dbReference>
<gene>
    <name evidence="9" type="ORF">PHET_01105</name>
</gene>
<dbReference type="GO" id="GO:0030154">
    <property type="term" value="P:cell differentiation"/>
    <property type="evidence" value="ECO:0007669"/>
    <property type="project" value="TreeGrafter"/>
</dbReference>
<keyword evidence="4 5" id="KW-0539">Nucleus</keyword>
<comment type="subcellular location">
    <subcellularLocation>
        <location evidence="1 5 6">Nucleus</location>
    </subcellularLocation>
</comment>
<dbReference type="InterPro" id="IPR017970">
    <property type="entry name" value="Homeobox_CS"/>
</dbReference>
<dbReference type="OrthoDB" id="3137333at2759"/>
<dbReference type="GO" id="GO:0000981">
    <property type="term" value="F:DNA-binding transcription factor activity, RNA polymerase II-specific"/>
    <property type="evidence" value="ECO:0007669"/>
    <property type="project" value="InterPro"/>
</dbReference>
<proteinExistence type="predicted"/>
<feature type="region of interest" description="Disordered" evidence="7">
    <location>
        <begin position="346"/>
        <end position="371"/>
    </location>
</feature>
<reference evidence="9" key="1">
    <citation type="submission" date="2019-05" db="EMBL/GenBank/DDBJ databases">
        <title>Annotation for the trematode Paragonimus heterotremus.</title>
        <authorList>
            <person name="Choi Y.-J."/>
        </authorList>
    </citation>
    <scope>NUCLEOTIDE SEQUENCE</scope>
    <source>
        <strain evidence="9">LC</strain>
    </source>
</reference>
<feature type="DNA-binding region" description="Homeobox" evidence="5">
    <location>
        <begin position="271"/>
        <end position="330"/>
    </location>
</feature>
<evidence type="ECO:0000256" key="3">
    <source>
        <dbReference type="ARBA" id="ARBA00023155"/>
    </source>
</evidence>
<evidence type="ECO:0000256" key="4">
    <source>
        <dbReference type="ARBA" id="ARBA00023242"/>
    </source>
</evidence>
<dbReference type="InterPro" id="IPR001356">
    <property type="entry name" value="HD"/>
</dbReference>
<dbReference type="Proteomes" id="UP000748531">
    <property type="component" value="Unassembled WGS sequence"/>
</dbReference>
<keyword evidence="10" id="KW-1185">Reference proteome</keyword>
<evidence type="ECO:0000259" key="8">
    <source>
        <dbReference type="PROSITE" id="PS50071"/>
    </source>
</evidence>
<evidence type="ECO:0000256" key="5">
    <source>
        <dbReference type="PROSITE-ProRule" id="PRU00108"/>
    </source>
</evidence>
<feature type="domain" description="Homeobox" evidence="8">
    <location>
        <begin position="269"/>
        <end position="329"/>
    </location>
</feature>
<feature type="region of interest" description="Disordered" evidence="7">
    <location>
        <begin position="1"/>
        <end position="31"/>
    </location>
</feature>
<feature type="compositionally biased region" description="Basic and acidic residues" evidence="7">
    <location>
        <begin position="359"/>
        <end position="371"/>
    </location>
</feature>
<dbReference type="AlphaFoldDB" id="A0A8J4WUT3"/>
<dbReference type="InterPro" id="IPR009057">
    <property type="entry name" value="Homeodomain-like_sf"/>
</dbReference>
<dbReference type="Gene3D" id="1.10.10.60">
    <property type="entry name" value="Homeodomain-like"/>
    <property type="match status" value="1"/>
</dbReference>
<dbReference type="EMBL" id="LUCH01000346">
    <property type="protein sequence ID" value="KAF5405385.1"/>
    <property type="molecule type" value="Genomic_DNA"/>
</dbReference>
<name>A0A8J4WUT3_9TREM</name>
<feature type="compositionally biased region" description="Low complexity" evidence="7">
    <location>
        <begin position="21"/>
        <end position="31"/>
    </location>
</feature>
<evidence type="ECO:0000313" key="9">
    <source>
        <dbReference type="EMBL" id="KAF5405385.1"/>
    </source>
</evidence>
<accession>A0A8J4WUT3</accession>
<sequence>MKATSEFPSEAEVGSDSGTGSSLDNMSSEDSSISLITSATSRVERSLGSFSVSRLLGYSDKTAAQSPSDLKPQTQNPDMLSINDAYIHSELESQSKPIDIVMQLLGTNYEAGLYNTFLRLLDNVCQLTPVPQTTPFAIADAQLFASKTSAKQPQPCWFLDQSVNHRGAQFLDTYDINKLNHKMVTSTQFTRHMSAALMSASANATSSSVCLARTDVNSSRGDVSSVGNISQKSDWSVSSPMKQNEYRAVVTDKKNHHPLDHYVSTQCSDKRRKRRVLFTKLQTHKLEQRFNEQRYLTALEREQLARLLDLTPTQVKIWFQNHRYKLKRAGNDSTIDDTISSKRIPIEQSSNRQRLFQRRNTDSSEDERHQTCPERFRMDRSPEDICKLSRKPTEGQAGLEYSSSLVSKFDRSKETQPYPTQLTIRMNVNREMKTVHDWPQTIHNKLTEYN</sequence>
<organism evidence="9 10">
    <name type="scientific">Paragonimus heterotremus</name>
    <dbReference type="NCBI Taxonomy" id="100268"/>
    <lineage>
        <taxon>Eukaryota</taxon>
        <taxon>Metazoa</taxon>
        <taxon>Spiralia</taxon>
        <taxon>Lophotrochozoa</taxon>
        <taxon>Platyhelminthes</taxon>
        <taxon>Trematoda</taxon>
        <taxon>Digenea</taxon>
        <taxon>Plagiorchiida</taxon>
        <taxon>Troglotremata</taxon>
        <taxon>Troglotrematidae</taxon>
        <taxon>Paragonimus</taxon>
    </lineage>
</organism>
<dbReference type="Pfam" id="PF00046">
    <property type="entry name" value="Homeodomain"/>
    <property type="match status" value="1"/>
</dbReference>
<evidence type="ECO:0000256" key="2">
    <source>
        <dbReference type="ARBA" id="ARBA00023125"/>
    </source>
</evidence>
<dbReference type="GO" id="GO:0000978">
    <property type="term" value="F:RNA polymerase II cis-regulatory region sequence-specific DNA binding"/>
    <property type="evidence" value="ECO:0007669"/>
    <property type="project" value="TreeGrafter"/>
</dbReference>
<evidence type="ECO:0000256" key="1">
    <source>
        <dbReference type="ARBA" id="ARBA00004123"/>
    </source>
</evidence>
<dbReference type="InterPro" id="IPR050394">
    <property type="entry name" value="Homeobox_NK-like"/>
</dbReference>
<dbReference type="CDD" id="cd00086">
    <property type="entry name" value="homeodomain"/>
    <property type="match status" value="1"/>
</dbReference>
<keyword evidence="2 5" id="KW-0238">DNA-binding</keyword>
<dbReference type="PRINTS" id="PR00024">
    <property type="entry name" value="HOMEOBOX"/>
</dbReference>
<dbReference type="PANTHER" id="PTHR24340">
    <property type="entry name" value="HOMEOBOX PROTEIN NKX"/>
    <property type="match status" value="1"/>
</dbReference>
<comment type="caution">
    <text evidence="9">The sequence shown here is derived from an EMBL/GenBank/DDBJ whole genome shotgun (WGS) entry which is preliminary data.</text>
</comment>
<evidence type="ECO:0000313" key="10">
    <source>
        <dbReference type="Proteomes" id="UP000748531"/>
    </source>
</evidence>
<dbReference type="GO" id="GO:0005634">
    <property type="term" value="C:nucleus"/>
    <property type="evidence" value="ECO:0007669"/>
    <property type="project" value="UniProtKB-SubCell"/>
</dbReference>
<dbReference type="SMART" id="SM00389">
    <property type="entry name" value="HOX"/>
    <property type="match status" value="1"/>
</dbReference>
<dbReference type="SUPFAM" id="SSF46689">
    <property type="entry name" value="Homeodomain-like"/>
    <property type="match status" value="1"/>
</dbReference>
<protein>
    <recommendedName>
        <fullName evidence="8">Homeobox domain-containing protein</fullName>
    </recommendedName>
</protein>
<evidence type="ECO:0000256" key="7">
    <source>
        <dbReference type="SAM" id="MobiDB-lite"/>
    </source>
</evidence>
<dbReference type="PROSITE" id="PS50071">
    <property type="entry name" value="HOMEOBOX_2"/>
    <property type="match status" value="1"/>
</dbReference>
<keyword evidence="3 5" id="KW-0371">Homeobox</keyword>
<dbReference type="PANTHER" id="PTHR24340:SF82">
    <property type="entry name" value="HOMEOBOX PROTEIN VND"/>
    <property type="match status" value="1"/>
</dbReference>